<dbReference type="Proteomes" id="UP000733379">
    <property type="component" value="Unassembled WGS sequence"/>
</dbReference>
<keyword evidence="2" id="KW-1185">Reference proteome</keyword>
<evidence type="ECO:0000313" key="2">
    <source>
        <dbReference type="Proteomes" id="UP000733379"/>
    </source>
</evidence>
<name>A0ABS6BCR0_9NOCA</name>
<proteinExistence type="predicted"/>
<gene>
    <name evidence="1" type="ORF">KO481_36470</name>
</gene>
<reference evidence="1 2" key="1">
    <citation type="submission" date="2021-06" db="EMBL/GenBank/DDBJ databases">
        <title>Actinomycetes sequencing.</title>
        <authorList>
            <person name="Shan Q."/>
        </authorList>
    </citation>
    <scope>NUCLEOTIDE SEQUENCE [LARGE SCALE GENOMIC DNA]</scope>
    <source>
        <strain evidence="1 2">NEAU-G5</strain>
    </source>
</reference>
<sequence>MPDTVLAEPLLGFTVTPDPNPLTVSPGEEPTPGALTITVGRGARDAYCRAVTVRIPVGPGADDLIASPEAVAGVRSSFIGGTDPDHGDGWSADTAVYSNGYCVVHTEPYWEPLFDGTWTVGIVLSHLEINREVGEAEIEIVESTGTVLGDWTEKTTTVRVPKFPPAFVFRDLRPNELSVPAGTTTVLQWEGSPAVYVMSYPGGSADVSNERAWTTPALQQTSSFTLRATIPGGNVTHALSTVVAVGTPSLKYRDLTVEQRLLVGSPPAAEIRPSDAIFDIPVHLTDSAVIDRLRTTGGAPTVTGTLSLGTGIADVGTVELGPNAQISTSGTIDLREVPGLRFTGTPRDITGREWTADADGFLLVTSPEGTGENRVVINNVEIVVQTNSTVSCPIRRGDQLSLTQPAQTVLIPFG</sequence>
<comment type="caution">
    <text evidence="1">The sequence shown here is derived from an EMBL/GenBank/DDBJ whole genome shotgun (WGS) entry which is preliminary data.</text>
</comment>
<organism evidence="1 2">
    <name type="scientific">Nocardia albiluteola</name>
    <dbReference type="NCBI Taxonomy" id="2842303"/>
    <lineage>
        <taxon>Bacteria</taxon>
        <taxon>Bacillati</taxon>
        <taxon>Actinomycetota</taxon>
        <taxon>Actinomycetes</taxon>
        <taxon>Mycobacteriales</taxon>
        <taxon>Nocardiaceae</taxon>
        <taxon>Nocardia</taxon>
    </lineage>
</organism>
<dbReference type="EMBL" id="JAHKNI010000018">
    <property type="protein sequence ID" value="MBU3067003.1"/>
    <property type="molecule type" value="Genomic_DNA"/>
</dbReference>
<dbReference type="RefSeq" id="WP_215923093.1">
    <property type="nucleotide sequence ID" value="NZ_JAHKNI010000018.1"/>
</dbReference>
<protein>
    <submittedName>
        <fullName evidence="1">Uncharacterized protein</fullName>
    </submittedName>
</protein>
<evidence type="ECO:0000313" key="1">
    <source>
        <dbReference type="EMBL" id="MBU3067003.1"/>
    </source>
</evidence>
<accession>A0ABS6BCR0</accession>